<dbReference type="STRING" id="379532.ENSPCOP00000002059"/>
<reference evidence="3" key="2">
    <citation type="submission" date="2025-09" db="UniProtKB">
        <authorList>
            <consortium name="Ensembl"/>
        </authorList>
    </citation>
    <scope>IDENTIFICATION</scope>
</reference>
<sequence>MDNQGVIYSEMNLAKSPKRQQKKSKDTKSSISEIKQEITYAELNLQNAAQDLQRDDKSYHCKDLLLPPEKLIAGILGIICLVLMSTVVTRVVILSTETKKQNNSFHDERTQRAYIAETAGGGERNCAILHSDNLQSDGCGSLKRYHCKHKL</sequence>
<keyword evidence="2" id="KW-1133">Transmembrane helix</keyword>
<dbReference type="Ensembl" id="ENSPCOT00000007166.1">
    <property type="protein sequence ID" value="ENSPCOP00000002059.1"/>
    <property type="gene ID" value="ENSPCOG00000006319.1"/>
</dbReference>
<evidence type="ECO:0000313" key="4">
    <source>
        <dbReference type="Proteomes" id="UP000233160"/>
    </source>
</evidence>
<keyword evidence="2" id="KW-0472">Membrane</keyword>
<accession>A0A2K6EK07</accession>
<feature type="transmembrane region" description="Helical" evidence="2">
    <location>
        <begin position="71"/>
        <end position="93"/>
    </location>
</feature>
<name>A0A2K6EK07_PROCO</name>
<keyword evidence="2" id="KW-0812">Transmembrane</keyword>
<evidence type="ECO:0008006" key="5">
    <source>
        <dbReference type="Google" id="ProtNLM"/>
    </source>
</evidence>
<evidence type="ECO:0000313" key="3">
    <source>
        <dbReference type="Ensembl" id="ENSPCOP00000002059.1"/>
    </source>
</evidence>
<dbReference type="Gene3D" id="1.10.287.770">
    <property type="entry name" value="YojJ-like"/>
    <property type="match status" value="1"/>
</dbReference>
<dbReference type="InterPro" id="IPR050919">
    <property type="entry name" value="NKG2/CD94_NK_receptors"/>
</dbReference>
<dbReference type="GeneTree" id="ENSGT00940000154752"/>
<dbReference type="PANTHER" id="PTHR22800:SF242">
    <property type="entry name" value="NKG2-A_NKG2-B TYPE II INTEGRAL MEMBRANE PROTEIN"/>
    <property type="match status" value="1"/>
</dbReference>
<dbReference type="Proteomes" id="UP000233160">
    <property type="component" value="Unassembled WGS sequence"/>
</dbReference>
<reference evidence="3" key="1">
    <citation type="submission" date="2025-08" db="UniProtKB">
        <authorList>
            <consortium name="Ensembl"/>
        </authorList>
    </citation>
    <scope>IDENTIFICATION</scope>
</reference>
<proteinExistence type="predicted"/>
<dbReference type="AlphaFoldDB" id="A0A2K6EK07"/>
<evidence type="ECO:0000256" key="1">
    <source>
        <dbReference type="SAM" id="MobiDB-lite"/>
    </source>
</evidence>
<protein>
    <recommendedName>
        <fullName evidence="5">NKG2-A/NKG2-B type II integral membrane protein-like</fullName>
    </recommendedName>
</protein>
<dbReference type="PANTHER" id="PTHR22800">
    <property type="entry name" value="C-TYPE LECTIN PROTEINS"/>
    <property type="match status" value="1"/>
</dbReference>
<evidence type="ECO:0000256" key="2">
    <source>
        <dbReference type="SAM" id="Phobius"/>
    </source>
</evidence>
<organism evidence="3 4">
    <name type="scientific">Propithecus coquereli</name>
    <name type="common">Coquerel's sifaka</name>
    <name type="synonym">Propithecus verreauxi coquereli</name>
    <dbReference type="NCBI Taxonomy" id="379532"/>
    <lineage>
        <taxon>Eukaryota</taxon>
        <taxon>Metazoa</taxon>
        <taxon>Chordata</taxon>
        <taxon>Craniata</taxon>
        <taxon>Vertebrata</taxon>
        <taxon>Euteleostomi</taxon>
        <taxon>Mammalia</taxon>
        <taxon>Eutheria</taxon>
        <taxon>Euarchontoglires</taxon>
        <taxon>Primates</taxon>
        <taxon>Strepsirrhini</taxon>
        <taxon>Lemuriformes</taxon>
        <taxon>Indriidae</taxon>
        <taxon>Propithecus</taxon>
    </lineage>
</organism>
<dbReference type="GO" id="GO:0045954">
    <property type="term" value="P:positive regulation of natural killer cell mediated cytotoxicity"/>
    <property type="evidence" value="ECO:0007669"/>
    <property type="project" value="TreeGrafter"/>
</dbReference>
<keyword evidence="4" id="KW-1185">Reference proteome</keyword>
<feature type="region of interest" description="Disordered" evidence="1">
    <location>
        <begin position="1"/>
        <end position="30"/>
    </location>
</feature>
<dbReference type="OMA" id="NDHCKEL"/>
<dbReference type="GO" id="GO:0002223">
    <property type="term" value="P:stimulatory C-type lectin receptor signaling pathway"/>
    <property type="evidence" value="ECO:0007669"/>
    <property type="project" value="TreeGrafter"/>
</dbReference>